<evidence type="ECO:0000313" key="1">
    <source>
        <dbReference type="EMBL" id="UUZ44362.1"/>
    </source>
</evidence>
<accession>A0AC61U2X2</accession>
<gene>
    <name evidence="1" type="ORF">LP422_18250</name>
</gene>
<organism evidence="1 2">
    <name type="scientific">Janibacter limosus</name>
    <dbReference type="NCBI Taxonomy" id="53458"/>
    <lineage>
        <taxon>Bacteria</taxon>
        <taxon>Bacillati</taxon>
        <taxon>Actinomycetota</taxon>
        <taxon>Actinomycetes</taxon>
        <taxon>Micrococcales</taxon>
        <taxon>Intrasporangiaceae</taxon>
        <taxon>Janibacter</taxon>
    </lineage>
</organism>
<name>A0AC61U2X2_9MICO</name>
<protein>
    <submittedName>
        <fullName evidence="1">Uncharacterized protein</fullName>
    </submittedName>
</protein>
<sequence length="49" mass="5403">MIVGDVPSYRADQMPYGGTKESGEGREGVRYAMTDFTYDRVMALTGLPL</sequence>
<evidence type="ECO:0000313" key="2">
    <source>
        <dbReference type="Proteomes" id="UP001059663"/>
    </source>
</evidence>
<proteinExistence type="predicted"/>
<dbReference type="EMBL" id="CP087977">
    <property type="protein sequence ID" value="UUZ44362.1"/>
    <property type="molecule type" value="Genomic_DNA"/>
</dbReference>
<reference evidence="1" key="1">
    <citation type="submission" date="2021-11" db="EMBL/GenBank/DDBJ databases">
        <title>Study of the species diversity of bacterial strains isolated from a unique natural object - Shulgan-Tash cave (Bashkiria).</title>
        <authorList>
            <person name="Sazanova A.L."/>
            <person name="Chirak E.R."/>
            <person name="Safronova V.I."/>
        </authorList>
    </citation>
    <scope>NUCLEOTIDE SEQUENCE</scope>
    <source>
        <strain evidence="1">P1</strain>
    </source>
</reference>
<dbReference type="Proteomes" id="UP001059663">
    <property type="component" value="Chromosome"/>
</dbReference>